<dbReference type="Gene3D" id="3.30.450.20">
    <property type="entry name" value="PAS domain"/>
    <property type="match status" value="3"/>
</dbReference>
<comment type="catalytic activity">
    <reaction evidence="1">
        <text>ATP + protein L-histidine = ADP + protein N-phospho-L-histidine.</text>
        <dbReference type="EC" id="2.7.13.3"/>
    </reaction>
</comment>
<dbReference type="InterPro" id="IPR035965">
    <property type="entry name" value="PAS-like_dom_sf"/>
</dbReference>
<feature type="domain" description="PAC" evidence="13">
    <location>
        <begin position="816"/>
        <end position="868"/>
    </location>
</feature>
<dbReference type="InterPro" id="IPR052162">
    <property type="entry name" value="Sensor_kinase/Photoreceptor"/>
</dbReference>
<dbReference type="SUPFAM" id="SSF55785">
    <property type="entry name" value="PYP-like sensor domain (PAS domain)"/>
    <property type="match status" value="3"/>
</dbReference>
<evidence type="ECO:0000256" key="6">
    <source>
        <dbReference type="ARBA" id="ARBA00022777"/>
    </source>
</evidence>
<dbReference type="PROSITE" id="PS50885">
    <property type="entry name" value="HAMP"/>
    <property type="match status" value="1"/>
</dbReference>
<dbReference type="PROSITE" id="PS50109">
    <property type="entry name" value="HIS_KIN"/>
    <property type="match status" value="1"/>
</dbReference>
<dbReference type="InterPro" id="IPR001610">
    <property type="entry name" value="PAC"/>
</dbReference>
<dbReference type="GO" id="GO:0004673">
    <property type="term" value="F:protein histidine kinase activity"/>
    <property type="evidence" value="ECO:0007669"/>
    <property type="project" value="UniProtKB-EC"/>
</dbReference>
<keyword evidence="5" id="KW-0808">Transferase</keyword>
<keyword evidence="9" id="KW-1133">Transmembrane helix</keyword>
<feature type="domain" description="Response regulatory" evidence="11">
    <location>
        <begin position="1509"/>
        <end position="1623"/>
    </location>
</feature>
<dbReference type="InterPro" id="IPR004358">
    <property type="entry name" value="Sig_transdc_His_kin-like_C"/>
</dbReference>
<dbReference type="InterPro" id="IPR003594">
    <property type="entry name" value="HATPase_dom"/>
</dbReference>
<feature type="domain" description="HAMP" evidence="14">
    <location>
        <begin position="371"/>
        <end position="427"/>
    </location>
</feature>
<dbReference type="Gene3D" id="3.30.450.40">
    <property type="match status" value="1"/>
</dbReference>
<evidence type="ECO:0000259" key="12">
    <source>
        <dbReference type="PROSITE" id="PS50112"/>
    </source>
</evidence>
<dbReference type="PROSITE" id="PS50113">
    <property type="entry name" value="PAC"/>
    <property type="match status" value="2"/>
</dbReference>
<gene>
    <name evidence="15" type="ORF">CKO42_17905</name>
</gene>
<evidence type="ECO:0000256" key="3">
    <source>
        <dbReference type="ARBA" id="ARBA00012438"/>
    </source>
</evidence>
<dbReference type="PROSITE" id="PS50110">
    <property type="entry name" value="RESPONSE_REGULATORY"/>
    <property type="match status" value="1"/>
</dbReference>
<feature type="transmembrane region" description="Helical" evidence="9">
    <location>
        <begin position="79"/>
        <end position="96"/>
    </location>
</feature>
<dbReference type="PROSITE" id="PS50112">
    <property type="entry name" value="PAS"/>
    <property type="match status" value="3"/>
</dbReference>
<dbReference type="Pfam" id="PF02518">
    <property type="entry name" value="HATPase_c"/>
    <property type="match status" value="1"/>
</dbReference>
<dbReference type="CDD" id="cd00130">
    <property type="entry name" value="PAS"/>
    <property type="match status" value="3"/>
</dbReference>
<dbReference type="NCBIfam" id="TIGR00229">
    <property type="entry name" value="sensory_box"/>
    <property type="match status" value="3"/>
</dbReference>
<dbReference type="InterPro" id="IPR003660">
    <property type="entry name" value="HAMP_dom"/>
</dbReference>
<dbReference type="CDD" id="cd00156">
    <property type="entry name" value="REC"/>
    <property type="match status" value="1"/>
</dbReference>
<dbReference type="InterPro" id="IPR029016">
    <property type="entry name" value="GAF-like_dom_sf"/>
</dbReference>
<sequence length="1625" mass="181041">MIRALSLMPWRRFGLLLGLLALAVVGNHYNLSLFFGVHIIFGSVAVWLALAWLGLPAALLVATASGLYTYVLWDHPYAILIFFAEALVVGGVDLLVRRRGREPLPLLWLVSLYWLLIGAPLVLLFYRYALEMPVTQVVLIAIKQPLNGILNAAMAQLILLGVALVGRRSLALSLRQLLFSLLLTAMLLPVIGLMTWQNQNARANIEADLRDRLLWFAELARRDLMHIDQATEQLAELQEILAARLPDSKRPSITLLPAAAQQAIALVPSKVEGLSLRLPEQKHPAHMERWRAARYQVAIPMSATAPAVASSASASTAETTAATTAATGDWLAIEVSTTLVIDQLHARIVRLLGALLTMIALSALFAERVSTLLTRPLERLIETATAVPNRITTAQPLEPIKPAPVREIERLARAIEQMGNQLAESFVKLQKERDALKFQRERYQLVIDNLEDLIVRTDRDGRLEFVSPSYCTLFGQCEVELIGQDILSPRLPKEPEAKQAVIESLRQPPYVHLSEHYVSTKRGWRWLQWVDRAVLDHNHAITSIVSLGRDITERKLAELDLIQRETIERELLEIATAFVLKRDEQLAELIDEVLKWVGLFTRSDRTYLFQLEAQGTRLSNTHEWCGADVEPMISHLQNLNADDFAALMQHMYCGEPVVVPRVADLGDDWAEERTILEFQGIQSVLLVPLMTDSKLSGFIGFDAVFAPREWLAAEVRFLQVVASLMVGAFERSRIHQALVKSQARYDQVARQSRSVAWEIDASGLYTYLSPIIEDLIGYRPDQLVGKYHFYDLFPEAERERLKAVGMVYLAQGKPCHDLVNVLQHADGSLVWVNTNGLPILDEQGKLQGYRGIDIDISARHRAEQQLRDSEARLSAIFNQAPIGIATTDQQARITLANQAMGALVARKPERLIGVHFETLTHPEDRDQERQLYHELISGQRSGYRITKRLLSEDAQVVWVDLRMVLIPQEEGQPPLPLAMFEDITEVQLETERRKQVEHDLAEYMHQLEKLVDLSSRSLAFDEEVPALLALGCDGLQMAVGELGQINDDIDYLPQVHHVAKAAHELQQPTSGIDRELLAKSRAEPGIPQLMSTDQLPTPCQEAGWQSALLLALPWSTPDGQGETLALSFWSQQPISVLSSLDRELARLIGQRLVALLFKEHVQQVMIIAKERETIGHLASGIAHDFNNLLGVIDGNLRYLQSSLDRLPQHPEISEFSEIIDETLSALGHATVITSGMLSLSRAGGIRITPTLLEPAIHDLTRILEQVLPARIKLVLSIEPGISAVTNAAFLQSALLNLALNARDAMPDEGQLSIRVRTRAWRGDQPLATGQLPPGDYVELRVADTGCGMTSATLRRLFEPLFSTKAKQRGHGLGMFMVQEFVLRSGAGLVVESTPGQGSVFRVLLPSAQPDEDEPAAALPQTAMTAQHEPELDLEHELELEQALDLEPERALDLQPELEPKPERALEPELVLEQALEQEKAQARERPQPQPQARPQRLRPDPEQAFAQVRVLVVDDDPRVRETVCRLLRSIGVIAEDAEDAAACLQRLSLEPGFDLVLTDLAMPKMDGAELYAAIAKRDPEQKVILMSGQDAAHFGVDQLTPKPLVLRKPIVLDQLRQALHGTSLA</sequence>
<dbReference type="SMART" id="SM00091">
    <property type="entry name" value="PAS"/>
    <property type="match status" value="3"/>
</dbReference>
<keyword evidence="9" id="KW-0812">Transmembrane</keyword>
<dbReference type="Gene3D" id="3.40.50.2300">
    <property type="match status" value="1"/>
</dbReference>
<dbReference type="SUPFAM" id="SSF55874">
    <property type="entry name" value="ATPase domain of HSP90 chaperone/DNA topoisomerase II/histidine kinase"/>
    <property type="match status" value="1"/>
</dbReference>
<feature type="domain" description="Histidine kinase" evidence="10">
    <location>
        <begin position="1180"/>
        <end position="1408"/>
    </location>
</feature>
<dbReference type="PANTHER" id="PTHR43304">
    <property type="entry name" value="PHYTOCHROME-LIKE PROTEIN CPH1"/>
    <property type="match status" value="1"/>
</dbReference>
<evidence type="ECO:0000256" key="1">
    <source>
        <dbReference type="ARBA" id="ARBA00000085"/>
    </source>
</evidence>
<keyword evidence="16" id="KW-1185">Reference proteome</keyword>
<evidence type="ECO:0000256" key="4">
    <source>
        <dbReference type="ARBA" id="ARBA00022553"/>
    </source>
</evidence>
<dbReference type="InterPro" id="IPR005467">
    <property type="entry name" value="His_kinase_dom"/>
</dbReference>
<dbReference type="SUPFAM" id="SSF52172">
    <property type="entry name" value="CheY-like"/>
    <property type="match status" value="1"/>
</dbReference>
<dbReference type="SMART" id="SM00448">
    <property type="entry name" value="REC"/>
    <property type="match status" value="1"/>
</dbReference>
<evidence type="ECO:0000259" key="11">
    <source>
        <dbReference type="PROSITE" id="PS50110"/>
    </source>
</evidence>
<accession>A0A9X1B5W5</accession>
<dbReference type="RefSeq" id="WP_200247027.1">
    <property type="nucleotide sequence ID" value="NZ_NRRY01000036.1"/>
</dbReference>
<evidence type="ECO:0000259" key="10">
    <source>
        <dbReference type="PROSITE" id="PS50109"/>
    </source>
</evidence>
<feature type="domain" description="PAS" evidence="12">
    <location>
        <begin position="869"/>
        <end position="939"/>
    </location>
</feature>
<dbReference type="SMART" id="SM00065">
    <property type="entry name" value="GAF"/>
    <property type="match status" value="1"/>
</dbReference>
<dbReference type="Pfam" id="PF00072">
    <property type="entry name" value="Response_reg"/>
    <property type="match status" value="1"/>
</dbReference>
<feature type="region of interest" description="Disordered" evidence="8">
    <location>
        <begin position="1476"/>
        <end position="1501"/>
    </location>
</feature>
<feature type="domain" description="PAS" evidence="12">
    <location>
        <begin position="741"/>
        <end position="813"/>
    </location>
</feature>
<dbReference type="InterPro" id="IPR000014">
    <property type="entry name" value="PAS"/>
</dbReference>
<dbReference type="Gene3D" id="1.10.287.130">
    <property type="match status" value="1"/>
</dbReference>
<dbReference type="EC" id="2.7.13.3" evidence="3"/>
<feature type="modified residue" description="4-aspartylphosphate" evidence="7">
    <location>
        <position position="1559"/>
    </location>
</feature>
<dbReference type="SMART" id="SM00086">
    <property type="entry name" value="PAC"/>
    <property type="match status" value="3"/>
</dbReference>
<dbReference type="InterPro" id="IPR011006">
    <property type="entry name" value="CheY-like_superfamily"/>
</dbReference>
<dbReference type="Pfam" id="PF01590">
    <property type="entry name" value="GAF"/>
    <property type="match status" value="1"/>
</dbReference>
<dbReference type="PANTHER" id="PTHR43304:SF1">
    <property type="entry name" value="PAC DOMAIN-CONTAINING PROTEIN"/>
    <property type="match status" value="1"/>
</dbReference>
<comment type="subcellular location">
    <subcellularLocation>
        <location evidence="2">Membrane</location>
    </subcellularLocation>
</comment>
<feature type="compositionally biased region" description="Basic and acidic residues" evidence="8">
    <location>
        <begin position="1476"/>
        <end position="1486"/>
    </location>
</feature>
<evidence type="ECO:0000313" key="16">
    <source>
        <dbReference type="Proteomes" id="UP001138768"/>
    </source>
</evidence>
<organism evidence="15 16">
    <name type="scientific">Lamprobacter modestohalophilus</name>
    <dbReference type="NCBI Taxonomy" id="1064514"/>
    <lineage>
        <taxon>Bacteria</taxon>
        <taxon>Pseudomonadati</taxon>
        <taxon>Pseudomonadota</taxon>
        <taxon>Gammaproteobacteria</taxon>
        <taxon>Chromatiales</taxon>
        <taxon>Chromatiaceae</taxon>
        <taxon>Lamprobacter</taxon>
    </lineage>
</organism>
<evidence type="ECO:0000256" key="9">
    <source>
        <dbReference type="SAM" id="Phobius"/>
    </source>
</evidence>
<dbReference type="GO" id="GO:0000160">
    <property type="term" value="P:phosphorelay signal transduction system"/>
    <property type="evidence" value="ECO:0007669"/>
    <property type="project" value="InterPro"/>
</dbReference>
<dbReference type="Gene3D" id="3.30.565.10">
    <property type="entry name" value="Histidine kinase-like ATPase, C-terminal domain"/>
    <property type="match status" value="1"/>
</dbReference>
<feature type="transmembrane region" description="Helical" evidence="9">
    <location>
        <begin position="108"/>
        <end position="128"/>
    </location>
</feature>
<feature type="domain" description="PAC" evidence="13">
    <location>
        <begin position="943"/>
        <end position="995"/>
    </location>
</feature>
<evidence type="ECO:0000259" key="13">
    <source>
        <dbReference type="PROSITE" id="PS50113"/>
    </source>
</evidence>
<dbReference type="InterPro" id="IPR013656">
    <property type="entry name" value="PAS_4"/>
</dbReference>
<dbReference type="Gene3D" id="6.10.340.10">
    <property type="match status" value="1"/>
</dbReference>
<dbReference type="InterPro" id="IPR036890">
    <property type="entry name" value="HATPase_C_sf"/>
</dbReference>
<evidence type="ECO:0000259" key="14">
    <source>
        <dbReference type="PROSITE" id="PS50885"/>
    </source>
</evidence>
<dbReference type="InterPro" id="IPR000700">
    <property type="entry name" value="PAS-assoc_C"/>
</dbReference>
<name>A0A9X1B5W5_9GAMM</name>
<evidence type="ECO:0000256" key="2">
    <source>
        <dbReference type="ARBA" id="ARBA00004370"/>
    </source>
</evidence>
<dbReference type="Proteomes" id="UP001138768">
    <property type="component" value="Unassembled WGS sequence"/>
</dbReference>
<feature type="transmembrane region" description="Helical" evidence="9">
    <location>
        <begin position="177"/>
        <end position="196"/>
    </location>
</feature>
<evidence type="ECO:0000256" key="5">
    <source>
        <dbReference type="ARBA" id="ARBA00022679"/>
    </source>
</evidence>
<feature type="transmembrane region" description="Helical" evidence="9">
    <location>
        <begin position="148"/>
        <end position="165"/>
    </location>
</feature>
<dbReference type="Pfam" id="PF08448">
    <property type="entry name" value="PAS_4"/>
    <property type="match status" value="3"/>
</dbReference>
<feature type="domain" description="PAS" evidence="12">
    <location>
        <begin position="439"/>
        <end position="487"/>
    </location>
</feature>
<evidence type="ECO:0000313" key="15">
    <source>
        <dbReference type="EMBL" id="MBK1620281.1"/>
    </source>
</evidence>
<keyword evidence="9" id="KW-0472">Membrane</keyword>
<evidence type="ECO:0000256" key="7">
    <source>
        <dbReference type="PROSITE-ProRule" id="PRU00169"/>
    </source>
</evidence>
<dbReference type="SMART" id="SM00387">
    <property type="entry name" value="HATPase_c"/>
    <property type="match status" value="1"/>
</dbReference>
<dbReference type="InterPro" id="IPR001789">
    <property type="entry name" value="Sig_transdc_resp-reg_receiver"/>
</dbReference>
<dbReference type="EMBL" id="NRRY01000036">
    <property type="protein sequence ID" value="MBK1620281.1"/>
    <property type="molecule type" value="Genomic_DNA"/>
</dbReference>
<evidence type="ECO:0000256" key="8">
    <source>
        <dbReference type="SAM" id="MobiDB-lite"/>
    </source>
</evidence>
<comment type="caution">
    <text evidence="15">The sequence shown here is derived from an EMBL/GenBank/DDBJ whole genome shotgun (WGS) entry which is preliminary data.</text>
</comment>
<proteinExistence type="predicted"/>
<dbReference type="PRINTS" id="PR00344">
    <property type="entry name" value="BCTRLSENSOR"/>
</dbReference>
<reference evidence="15 16" key="1">
    <citation type="journal article" date="2020" name="Microorganisms">
        <title>Osmotic Adaptation and Compatible Solute Biosynthesis of Phototrophic Bacteria as Revealed from Genome Analyses.</title>
        <authorList>
            <person name="Imhoff J.F."/>
            <person name="Rahn T."/>
            <person name="Kunzel S."/>
            <person name="Keller A."/>
            <person name="Neulinger S.C."/>
        </authorList>
    </citation>
    <scope>NUCLEOTIDE SEQUENCE [LARGE SCALE GENOMIC DNA]</scope>
    <source>
        <strain evidence="15 16">DSM 25653</strain>
    </source>
</reference>
<keyword evidence="4 7" id="KW-0597">Phosphoprotein</keyword>
<protein>
    <recommendedName>
        <fullName evidence="3">histidine kinase</fullName>
        <ecNumber evidence="3">2.7.13.3</ecNumber>
    </recommendedName>
</protein>
<dbReference type="InterPro" id="IPR003018">
    <property type="entry name" value="GAF"/>
</dbReference>
<dbReference type="SUPFAM" id="SSF55781">
    <property type="entry name" value="GAF domain-like"/>
    <property type="match status" value="1"/>
</dbReference>
<keyword evidence="6" id="KW-0418">Kinase</keyword>
<dbReference type="GO" id="GO:0016020">
    <property type="term" value="C:membrane"/>
    <property type="evidence" value="ECO:0007669"/>
    <property type="project" value="UniProtKB-SubCell"/>
</dbReference>